<dbReference type="InParanoid" id="A0A0P0X9D9"/>
<dbReference type="PaxDb" id="39947-A0A0P0X9D9"/>
<dbReference type="KEGG" id="osa:107276821"/>
<sequence length="112" mass="12179">MSLPKSSADMAAHVDGECPARGGTAAASARAAPPSSSRRRRRYCNGVYLGFLVFIVLFGFIMGALVAESMGNRRGKVVVMVLCPLTFVFFGACMFHMEWTTAVINHELEMMV</sequence>
<evidence type="ECO:0000313" key="4">
    <source>
        <dbReference type="Proteomes" id="UP000059680"/>
    </source>
</evidence>
<protein>
    <submittedName>
        <fullName evidence="3">Os07g0632500 protein</fullName>
    </submittedName>
</protein>
<feature type="region of interest" description="Disordered" evidence="1">
    <location>
        <begin position="1"/>
        <end position="39"/>
    </location>
</feature>
<organism evidence="3 4">
    <name type="scientific">Oryza sativa subsp. japonica</name>
    <name type="common">Rice</name>
    <dbReference type="NCBI Taxonomy" id="39947"/>
    <lineage>
        <taxon>Eukaryota</taxon>
        <taxon>Viridiplantae</taxon>
        <taxon>Streptophyta</taxon>
        <taxon>Embryophyta</taxon>
        <taxon>Tracheophyta</taxon>
        <taxon>Spermatophyta</taxon>
        <taxon>Magnoliopsida</taxon>
        <taxon>Liliopsida</taxon>
        <taxon>Poales</taxon>
        <taxon>Poaceae</taxon>
        <taxon>BOP clade</taxon>
        <taxon>Oryzoideae</taxon>
        <taxon>Oryzeae</taxon>
        <taxon>Oryzinae</taxon>
        <taxon>Oryza</taxon>
        <taxon>Oryza sativa</taxon>
    </lineage>
</organism>
<dbReference type="EMBL" id="AP014963">
    <property type="protein sequence ID" value="BAT02782.1"/>
    <property type="molecule type" value="Genomic_DNA"/>
</dbReference>
<dbReference type="AlphaFoldDB" id="A0A0P0X9D9"/>
<proteinExistence type="predicted"/>
<reference evidence="3 4" key="2">
    <citation type="journal article" date="2013" name="Plant Cell Physiol.">
        <title>Rice Annotation Project Database (RAP-DB): an integrative and interactive database for rice genomics.</title>
        <authorList>
            <person name="Sakai H."/>
            <person name="Lee S.S."/>
            <person name="Tanaka T."/>
            <person name="Numa H."/>
            <person name="Kim J."/>
            <person name="Kawahara Y."/>
            <person name="Wakimoto H."/>
            <person name="Yang C.C."/>
            <person name="Iwamoto M."/>
            <person name="Abe T."/>
            <person name="Yamada Y."/>
            <person name="Muto A."/>
            <person name="Inokuchi H."/>
            <person name="Ikemura T."/>
            <person name="Matsumoto T."/>
            <person name="Sasaki T."/>
            <person name="Itoh T."/>
        </authorList>
    </citation>
    <scope>NUCLEOTIDE SEQUENCE [LARGE SCALE GENOMIC DNA]</scope>
    <source>
        <strain evidence="4">cv. Nipponbare</strain>
    </source>
</reference>
<reference evidence="4" key="1">
    <citation type="journal article" date="2005" name="Nature">
        <title>The map-based sequence of the rice genome.</title>
        <authorList>
            <consortium name="International rice genome sequencing project (IRGSP)"/>
            <person name="Matsumoto T."/>
            <person name="Wu J."/>
            <person name="Kanamori H."/>
            <person name="Katayose Y."/>
            <person name="Fujisawa M."/>
            <person name="Namiki N."/>
            <person name="Mizuno H."/>
            <person name="Yamamoto K."/>
            <person name="Antonio B.A."/>
            <person name="Baba T."/>
            <person name="Sakata K."/>
            <person name="Nagamura Y."/>
            <person name="Aoki H."/>
            <person name="Arikawa K."/>
            <person name="Arita K."/>
            <person name="Bito T."/>
            <person name="Chiden Y."/>
            <person name="Fujitsuka N."/>
            <person name="Fukunaka R."/>
            <person name="Hamada M."/>
            <person name="Harada C."/>
            <person name="Hayashi A."/>
            <person name="Hijishita S."/>
            <person name="Honda M."/>
            <person name="Hosokawa S."/>
            <person name="Ichikawa Y."/>
            <person name="Idonuma A."/>
            <person name="Iijima M."/>
            <person name="Ikeda M."/>
            <person name="Ikeno M."/>
            <person name="Ito K."/>
            <person name="Ito S."/>
            <person name="Ito T."/>
            <person name="Ito Y."/>
            <person name="Ito Y."/>
            <person name="Iwabuchi A."/>
            <person name="Kamiya K."/>
            <person name="Karasawa W."/>
            <person name="Kurita K."/>
            <person name="Katagiri S."/>
            <person name="Kikuta A."/>
            <person name="Kobayashi H."/>
            <person name="Kobayashi N."/>
            <person name="Machita K."/>
            <person name="Maehara T."/>
            <person name="Masukawa M."/>
            <person name="Mizubayashi T."/>
            <person name="Mukai Y."/>
            <person name="Nagasaki H."/>
            <person name="Nagata Y."/>
            <person name="Naito S."/>
            <person name="Nakashima M."/>
            <person name="Nakama Y."/>
            <person name="Nakamichi Y."/>
            <person name="Nakamura M."/>
            <person name="Meguro A."/>
            <person name="Negishi M."/>
            <person name="Ohta I."/>
            <person name="Ohta T."/>
            <person name="Okamoto M."/>
            <person name="Ono N."/>
            <person name="Saji S."/>
            <person name="Sakaguchi M."/>
            <person name="Sakai K."/>
            <person name="Shibata M."/>
            <person name="Shimokawa T."/>
            <person name="Song J."/>
            <person name="Takazaki Y."/>
            <person name="Terasawa K."/>
            <person name="Tsugane M."/>
            <person name="Tsuji K."/>
            <person name="Ueda S."/>
            <person name="Waki K."/>
            <person name="Yamagata H."/>
            <person name="Yamamoto M."/>
            <person name="Yamamoto S."/>
            <person name="Yamane H."/>
            <person name="Yoshiki S."/>
            <person name="Yoshihara R."/>
            <person name="Yukawa K."/>
            <person name="Zhong H."/>
            <person name="Yano M."/>
            <person name="Yuan Q."/>
            <person name="Ouyang S."/>
            <person name="Liu J."/>
            <person name="Jones K.M."/>
            <person name="Gansberger K."/>
            <person name="Moffat K."/>
            <person name="Hill J."/>
            <person name="Bera J."/>
            <person name="Fadrosh D."/>
            <person name="Jin S."/>
            <person name="Johri S."/>
            <person name="Kim M."/>
            <person name="Overton L."/>
            <person name="Reardon M."/>
            <person name="Tsitrin T."/>
            <person name="Vuong H."/>
            <person name="Weaver B."/>
            <person name="Ciecko A."/>
            <person name="Tallon L."/>
            <person name="Jackson J."/>
            <person name="Pai G."/>
            <person name="Aken S.V."/>
            <person name="Utterback T."/>
            <person name="Reidmuller S."/>
            <person name="Feldblyum T."/>
            <person name="Hsiao J."/>
            <person name="Zismann V."/>
            <person name="Iobst S."/>
            <person name="de Vazeille A.R."/>
            <person name="Buell C.R."/>
            <person name="Ying K."/>
            <person name="Li Y."/>
            <person name="Lu T."/>
            <person name="Huang Y."/>
            <person name="Zhao Q."/>
            <person name="Feng Q."/>
            <person name="Zhang L."/>
            <person name="Zhu J."/>
            <person name="Weng Q."/>
            <person name="Mu J."/>
            <person name="Lu Y."/>
            <person name="Fan D."/>
            <person name="Liu Y."/>
            <person name="Guan J."/>
            <person name="Zhang Y."/>
            <person name="Yu S."/>
            <person name="Liu X."/>
            <person name="Zhang Y."/>
            <person name="Hong G."/>
            <person name="Han B."/>
            <person name="Choisne N."/>
            <person name="Demange N."/>
            <person name="Orjeda G."/>
            <person name="Samain S."/>
            <person name="Cattolico L."/>
            <person name="Pelletier E."/>
            <person name="Couloux A."/>
            <person name="Segurens B."/>
            <person name="Wincker P."/>
            <person name="D'Hont A."/>
            <person name="Scarpelli C."/>
            <person name="Weissenbach J."/>
            <person name="Salanoubat M."/>
            <person name="Quetier F."/>
            <person name="Yu Y."/>
            <person name="Kim H.R."/>
            <person name="Rambo T."/>
            <person name="Currie J."/>
            <person name="Collura K."/>
            <person name="Luo M."/>
            <person name="Yang T."/>
            <person name="Ammiraju J.S.S."/>
            <person name="Engler F."/>
            <person name="Soderlund C."/>
            <person name="Wing R.A."/>
            <person name="Palmer L.E."/>
            <person name="de la Bastide M."/>
            <person name="Spiegel L."/>
            <person name="Nascimento L."/>
            <person name="Zutavern T."/>
            <person name="O'Shaughnessy A."/>
            <person name="Dike S."/>
            <person name="Dedhia N."/>
            <person name="Preston R."/>
            <person name="Balija V."/>
            <person name="McCombie W.R."/>
            <person name="Chow T."/>
            <person name="Chen H."/>
            <person name="Chung M."/>
            <person name="Chen C."/>
            <person name="Shaw J."/>
            <person name="Wu H."/>
            <person name="Hsiao K."/>
            <person name="Chao Y."/>
            <person name="Chu M."/>
            <person name="Cheng C."/>
            <person name="Hour A."/>
            <person name="Lee P."/>
            <person name="Lin S."/>
            <person name="Lin Y."/>
            <person name="Liou J."/>
            <person name="Liu S."/>
            <person name="Hsing Y."/>
            <person name="Raghuvanshi S."/>
            <person name="Mohanty A."/>
            <person name="Bharti A.K."/>
            <person name="Gaur A."/>
            <person name="Gupta V."/>
            <person name="Kumar D."/>
            <person name="Ravi V."/>
            <person name="Vij S."/>
            <person name="Kapur A."/>
            <person name="Khurana P."/>
            <person name="Khurana P."/>
            <person name="Khurana J.P."/>
            <person name="Tyagi A.K."/>
            <person name="Gaikwad K."/>
            <person name="Singh A."/>
            <person name="Dalal V."/>
            <person name="Srivastava S."/>
            <person name="Dixit A."/>
            <person name="Pal A.K."/>
            <person name="Ghazi I.A."/>
            <person name="Yadav M."/>
            <person name="Pandit A."/>
            <person name="Bhargava A."/>
            <person name="Sureshbabu K."/>
            <person name="Batra K."/>
            <person name="Sharma T.R."/>
            <person name="Mohapatra T."/>
            <person name="Singh N.K."/>
            <person name="Messing J."/>
            <person name="Nelson A.B."/>
            <person name="Fuks G."/>
            <person name="Kavchok S."/>
            <person name="Keizer G."/>
            <person name="Linton E."/>
            <person name="Llaca V."/>
            <person name="Song R."/>
            <person name="Tanyolac B."/>
            <person name="Young S."/>
            <person name="Ho-Il K."/>
            <person name="Hahn J.H."/>
            <person name="Sangsakoo G."/>
            <person name="Vanavichit A."/>
            <person name="de Mattos Luiz.A.T."/>
            <person name="Zimmer P.D."/>
            <person name="Malone G."/>
            <person name="Dellagostin O."/>
            <person name="de Oliveira A.C."/>
            <person name="Bevan M."/>
            <person name="Bancroft I."/>
            <person name="Minx P."/>
            <person name="Cordum H."/>
            <person name="Wilson R."/>
            <person name="Cheng Z."/>
            <person name="Jin W."/>
            <person name="Jiang J."/>
            <person name="Leong S.A."/>
            <person name="Iwama H."/>
            <person name="Gojobori T."/>
            <person name="Itoh T."/>
            <person name="Niimura Y."/>
            <person name="Fujii Y."/>
            <person name="Habara T."/>
            <person name="Sakai H."/>
            <person name="Sato Y."/>
            <person name="Wilson G."/>
            <person name="Kumar K."/>
            <person name="McCouch S."/>
            <person name="Juretic N."/>
            <person name="Hoen D."/>
            <person name="Wright S."/>
            <person name="Bruskiewich R."/>
            <person name="Bureau T."/>
            <person name="Miyao A."/>
            <person name="Hirochika H."/>
            <person name="Nishikawa T."/>
            <person name="Kadowaki K."/>
            <person name="Sugiura M."/>
            <person name="Burr B."/>
            <person name="Sasaki T."/>
        </authorList>
    </citation>
    <scope>NUCLEOTIDE SEQUENCE [LARGE SCALE GENOMIC DNA]</scope>
    <source>
        <strain evidence="4">cv. Nipponbare</strain>
    </source>
</reference>
<feature type="compositionally biased region" description="Low complexity" evidence="1">
    <location>
        <begin position="25"/>
        <end position="36"/>
    </location>
</feature>
<evidence type="ECO:0000313" key="3">
    <source>
        <dbReference type="EMBL" id="BAT02782.1"/>
    </source>
</evidence>
<feature type="transmembrane region" description="Helical" evidence="2">
    <location>
        <begin position="77"/>
        <end position="95"/>
    </location>
</feature>
<accession>A0A0P0X9D9</accession>
<keyword evidence="2" id="KW-0812">Transmembrane</keyword>
<dbReference type="Proteomes" id="UP000059680">
    <property type="component" value="Chromosome 7"/>
</dbReference>
<dbReference type="SMR" id="A0A0P0X9D9"/>
<gene>
    <name evidence="3" type="ordered locus">Os07g0632500</name>
    <name evidence="3" type="ORF">OSNPB_070632500</name>
</gene>
<evidence type="ECO:0000256" key="2">
    <source>
        <dbReference type="SAM" id="Phobius"/>
    </source>
</evidence>
<reference evidence="3 4" key="3">
    <citation type="journal article" date="2013" name="Rice">
        <title>Improvement of the Oryza sativa Nipponbare reference genome using next generation sequence and optical map data.</title>
        <authorList>
            <person name="Kawahara Y."/>
            <person name="de la Bastide M."/>
            <person name="Hamilton J.P."/>
            <person name="Kanamori H."/>
            <person name="McCombie W.R."/>
            <person name="Ouyang S."/>
            <person name="Schwartz D.C."/>
            <person name="Tanaka T."/>
            <person name="Wu J."/>
            <person name="Zhou S."/>
            <person name="Childs K.L."/>
            <person name="Davidson R.M."/>
            <person name="Lin H."/>
            <person name="Quesada-Ocampo L."/>
            <person name="Vaillancourt B."/>
            <person name="Sakai H."/>
            <person name="Lee S.S."/>
            <person name="Kim J."/>
            <person name="Numa H."/>
            <person name="Itoh T."/>
            <person name="Buell C.R."/>
            <person name="Matsumoto T."/>
        </authorList>
    </citation>
    <scope>NUCLEOTIDE SEQUENCE [LARGE SCALE GENOMIC DNA]</scope>
    <source>
        <strain evidence="4">cv. Nipponbare</strain>
    </source>
</reference>
<keyword evidence="2" id="KW-1133">Transmembrane helix</keyword>
<feature type="transmembrane region" description="Helical" evidence="2">
    <location>
        <begin position="46"/>
        <end position="65"/>
    </location>
</feature>
<keyword evidence="4" id="KW-1185">Reference proteome</keyword>
<evidence type="ECO:0000256" key="1">
    <source>
        <dbReference type="SAM" id="MobiDB-lite"/>
    </source>
</evidence>
<name>A0A0P0X9D9_ORYSJ</name>
<keyword evidence="2" id="KW-0472">Membrane</keyword>